<protein>
    <recommendedName>
        <fullName evidence="3">Store-operated calcium entry-associated regulatory factor</fullName>
    </recommendedName>
    <alternativeName>
        <fullName evidence="13">Transmembrane protein 66</fullName>
    </alternativeName>
</protein>
<evidence type="ECO:0000256" key="8">
    <source>
        <dbReference type="ARBA" id="ARBA00022824"/>
    </source>
</evidence>
<evidence type="ECO:0000256" key="15">
    <source>
        <dbReference type="SAM" id="Phobius"/>
    </source>
</evidence>
<feature type="compositionally biased region" description="Polar residues" evidence="14">
    <location>
        <begin position="216"/>
        <end position="242"/>
    </location>
</feature>
<sequence length="326" mass="36429">MFIIEHSLQQQPLGPDAVHLSKIQVLTFRKGQYTTSRRTQAYQQLNCKYSPDSYIPDVVQCKNMGFDGTSYQWKCEADMDEKYRFGSDLNVNCEGFRYAGDEFVLRGSCALDFSIEWTEKGHQQSHTMNEMRNRNRQQHQPNQQYYHHETAKPSNPSSLGAFGIIVLILVVVAFIWLTKSSSTRNRSNPGSTTTTYPSSSTPYPQATSSIYPGVNPNYTTTDENYNPNYSTDNTYSTPTSSSSFGTVPTFVAGAAAGYALNSLLNRQSASSSTTGNGSYFNSDSDYRNTSTNYYNDSTDQHYHPNTDHDSSTTTRTAKGYGGTTSR</sequence>
<comment type="subcellular location">
    <subcellularLocation>
        <location evidence="1">Endoplasmic reticulum membrane</location>
        <topology evidence="1">Single-pass type I membrane protein</topology>
    </subcellularLocation>
</comment>
<evidence type="ECO:0000256" key="6">
    <source>
        <dbReference type="ARBA" id="ARBA00022692"/>
    </source>
</evidence>
<dbReference type="RefSeq" id="XP_044565030.1">
    <property type="nucleotide sequence ID" value="XM_044704172.1"/>
</dbReference>
<evidence type="ECO:0000313" key="16">
    <source>
        <dbReference type="EMBL" id="KAF0980317.1"/>
    </source>
</evidence>
<keyword evidence="7" id="KW-0732">Signal</keyword>
<keyword evidence="12 15" id="KW-0472">Membrane</keyword>
<dbReference type="VEuPathDB" id="AmoebaDB:NF0019620"/>
<evidence type="ECO:0000256" key="5">
    <source>
        <dbReference type="ARBA" id="ARBA00022568"/>
    </source>
</evidence>
<dbReference type="InterPro" id="IPR009567">
    <property type="entry name" value="SARAF"/>
</dbReference>
<reference evidence="16 17" key="1">
    <citation type="journal article" date="2019" name="Sci. Rep.">
        <title>Nanopore sequencing improves the draft genome of the human pathogenic amoeba Naegleria fowleri.</title>
        <authorList>
            <person name="Liechti N."/>
            <person name="Schurch N."/>
            <person name="Bruggmann R."/>
            <person name="Wittwer M."/>
        </authorList>
    </citation>
    <scope>NUCLEOTIDE SEQUENCE [LARGE SCALE GENOMIC DNA]</scope>
    <source>
        <strain evidence="16 17">ATCC 30894</strain>
    </source>
</reference>
<feature type="compositionally biased region" description="Low complexity" evidence="14">
    <location>
        <begin position="191"/>
        <end position="209"/>
    </location>
</feature>
<feature type="region of interest" description="Disordered" evidence="14">
    <location>
        <begin position="182"/>
        <end position="242"/>
    </location>
</feature>
<evidence type="ECO:0000313" key="17">
    <source>
        <dbReference type="Proteomes" id="UP000444721"/>
    </source>
</evidence>
<evidence type="ECO:0000256" key="14">
    <source>
        <dbReference type="SAM" id="MobiDB-lite"/>
    </source>
</evidence>
<comment type="caution">
    <text evidence="16">The sequence shown here is derived from an EMBL/GenBank/DDBJ whole genome shotgun (WGS) entry which is preliminary data.</text>
</comment>
<dbReference type="GeneID" id="68120746"/>
<evidence type="ECO:0000256" key="12">
    <source>
        <dbReference type="ARBA" id="ARBA00023136"/>
    </source>
</evidence>
<dbReference type="GO" id="GO:0005789">
    <property type="term" value="C:endoplasmic reticulum membrane"/>
    <property type="evidence" value="ECO:0007669"/>
    <property type="project" value="UniProtKB-SubCell"/>
</dbReference>
<gene>
    <name evidence="16" type="ORF">FDP41_013531</name>
</gene>
<dbReference type="EMBL" id="VFQX01000019">
    <property type="protein sequence ID" value="KAF0980317.1"/>
    <property type="molecule type" value="Genomic_DNA"/>
</dbReference>
<evidence type="ECO:0000256" key="10">
    <source>
        <dbReference type="ARBA" id="ARBA00022989"/>
    </source>
</evidence>
<keyword evidence="4" id="KW-0813">Transport</keyword>
<dbReference type="OrthoDB" id="20303at2759"/>
<evidence type="ECO:0000256" key="11">
    <source>
        <dbReference type="ARBA" id="ARBA00023065"/>
    </source>
</evidence>
<feature type="compositionally biased region" description="Basic and acidic residues" evidence="14">
    <location>
        <begin position="298"/>
        <end position="310"/>
    </location>
</feature>
<feature type="region of interest" description="Disordered" evidence="14">
    <location>
        <begin position="268"/>
        <end position="326"/>
    </location>
</feature>
<dbReference type="OMA" id="AGHIESW"/>
<dbReference type="PANTHER" id="PTHR15929">
    <property type="entry name" value="STORE-OPERATED CALCIUM ENTRY-ASSOCIATED REGULATORY FACTOR"/>
    <property type="match status" value="1"/>
</dbReference>
<dbReference type="VEuPathDB" id="AmoebaDB:NfTy_028290"/>
<feature type="transmembrane region" description="Helical" evidence="15">
    <location>
        <begin position="159"/>
        <end position="177"/>
    </location>
</feature>
<evidence type="ECO:0000256" key="9">
    <source>
        <dbReference type="ARBA" id="ARBA00022837"/>
    </source>
</evidence>
<evidence type="ECO:0000256" key="4">
    <source>
        <dbReference type="ARBA" id="ARBA00022448"/>
    </source>
</evidence>
<dbReference type="AlphaFoldDB" id="A0A6A5BT13"/>
<keyword evidence="17" id="KW-1185">Reference proteome</keyword>
<evidence type="ECO:0000256" key="7">
    <source>
        <dbReference type="ARBA" id="ARBA00022729"/>
    </source>
</evidence>
<keyword evidence="9" id="KW-0106">Calcium</keyword>
<evidence type="ECO:0000256" key="3">
    <source>
        <dbReference type="ARBA" id="ARBA00016584"/>
    </source>
</evidence>
<evidence type="ECO:0000256" key="2">
    <source>
        <dbReference type="ARBA" id="ARBA00006833"/>
    </source>
</evidence>
<dbReference type="PANTHER" id="PTHR15929:SF0">
    <property type="entry name" value="STORE-OPERATED CALCIUM ENTRY-ASSOCIATED REGULATORY FACTOR"/>
    <property type="match status" value="1"/>
</dbReference>
<feature type="region of interest" description="Disordered" evidence="14">
    <location>
        <begin position="122"/>
        <end position="152"/>
    </location>
</feature>
<keyword evidence="5" id="KW-0109">Calcium transport</keyword>
<comment type="similarity">
    <text evidence="2">Belongs to the SARAF family.</text>
</comment>
<dbReference type="GO" id="GO:0006816">
    <property type="term" value="P:calcium ion transport"/>
    <property type="evidence" value="ECO:0007669"/>
    <property type="project" value="UniProtKB-KW"/>
</dbReference>
<accession>A0A6A5BT13</accession>
<dbReference type="GO" id="GO:2001256">
    <property type="term" value="P:regulation of store-operated calcium entry"/>
    <property type="evidence" value="ECO:0007669"/>
    <property type="project" value="InterPro"/>
</dbReference>
<evidence type="ECO:0000256" key="1">
    <source>
        <dbReference type="ARBA" id="ARBA00004115"/>
    </source>
</evidence>
<keyword evidence="10 15" id="KW-1133">Transmembrane helix</keyword>
<keyword evidence="6 15" id="KW-0812">Transmembrane</keyword>
<evidence type="ECO:0000256" key="13">
    <source>
        <dbReference type="ARBA" id="ARBA00031116"/>
    </source>
</evidence>
<keyword evidence="8" id="KW-0256">Endoplasmic reticulum</keyword>
<keyword evidence="11" id="KW-0406">Ion transport</keyword>
<dbReference type="VEuPathDB" id="AmoebaDB:FDP41_013531"/>
<dbReference type="Pfam" id="PF06682">
    <property type="entry name" value="SARAF"/>
    <property type="match status" value="1"/>
</dbReference>
<name>A0A6A5BT13_NAEFO</name>
<dbReference type="Proteomes" id="UP000444721">
    <property type="component" value="Unassembled WGS sequence"/>
</dbReference>
<feature type="compositionally biased region" description="Polar residues" evidence="14">
    <location>
        <begin position="268"/>
        <end position="297"/>
    </location>
</feature>
<proteinExistence type="inferred from homology"/>
<organism evidence="16 17">
    <name type="scientific">Naegleria fowleri</name>
    <name type="common">Brain eating amoeba</name>
    <dbReference type="NCBI Taxonomy" id="5763"/>
    <lineage>
        <taxon>Eukaryota</taxon>
        <taxon>Discoba</taxon>
        <taxon>Heterolobosea</taxon>
        <taxon>Tetramitia</taxon>
        <taxon>Eutetramitia</taxon>
        <taxon>Vahlkampfiidae</taxon>
        <taxon>Naegleria</taxon>
    </lineage>
</organism>